<dbReference type="GO" id="GO:0003700">
    <property type="term" value="F:DNA-binding transcription factor activity"/>
    <property type="evidence" value="ECO:0007669"/>
    <property type="project" value="InterPro"/>
</dbReference>
<dbReference type="InterPro" id="IPR029062">
    <property type="entry name" value="Class_I_gatase-like"/>
</dbReference>
<keyword evidence="2" id="KW-0804">Transcription</keyword>
<dbReference type="RefSeq" id="WP_123126107.1">
    <property type="nucleotide sequence ID" value="NZ_RJJD01000003.1"/>
</dbReference>
<dbReference type="Gene3D" id="3.40.50.880">
    <property type="match status" value="1"/>
</dbReference>
<dbReference type="Proteomes" id="UP000272117">
    <property type="component" value="Unassembled WGS sequence"/>
</dbReference>
<dbReference type="InterPro" id="IPR018060">
    <property type="entry name" value="HTH_AraC"/>
</dbReference>
<dbReference type="GO" id="GO:0043565">
    <property type="term" value="F:sequence-specific DNA binding"/>
    <property type="evidence" value="ECO:0007669"/>
    <property type="project" value="InterPro"/>
</dbReference>
<evidence type="ECO:0000256" key="1">
    <source>
        <dbReference type="ARBA" id="ARBA00023015"/>
    </source>
</evidence>
<comment type="caution">
    <text evidence="4">The sequence shown here is derived from an EMBL/GenBank/DDBJ whole genome shotgun (WGS) entry which is preliminary data.</text>
</comment>
<dbReference type="InterPro" id="IPR052158">
    <property type="entry name" value="INH-QAR"/>
</dbReference>
<dbReference type="AlphaFoldDB" id="A0A3M9MU50"/>
<accession>A0A3M9MU50</accession>
<dbReference type="PROSITE" id="PS01124">
    <property type="entry name" value="HTH_ARAC_FAMILY_2"/>
    <property type="match status" value="1"/>
</dbReference>
<name>A0A3M9MU50_9BACT</name>
<dbReference type="Pfam" id="PF12833">
    <property type="entry name" value="HTH_18"/>
    <property type="match status" value="1"/>
</dbReference>
<dbReference type="OrthoDB" id="9803764at2"/>
<dbReference type="InterPro" id="IPR009057">
    <property type="entry name" value="Homeodomain-like_sf"/>
</dbReference>
<evidence type="ECO:0000313" key="5">
    <source>
        <dbReference type="Proteomes" id="UP000272117"/>
    </source>
</evidence>
<reference evidence="4 5" key="1">
    <citation type="submission" date="2018-11" db="EMBL/GenBank/DDBJ databases">
        <title>Rufibacter latericius sp. nov., isolated from water in Baiyang Lake.</title>
        <authorList>
            <person name="Yang Y."/>
        </authorList>
    </citation>
    <scope>NUCLEOTIDE SEQUENCE [LARGE SCALE GENOMIC DNA]</scope>
    <source>
        <strain evidence="4 5">R-22-1c-1</strain>
    </source>
</reference>
<keyword evidence="5" id="KW-1185">Reference proteome</keyword>
<dbReference type="Pfam" id="PF01965">
    <property type="entry name" value="DJ-1_PfpI"/>
    <property type="match status" value="1"/>
</dbReference>
<keyword evidence="1" id="KW-0805">Transcription regulation</keyword>
<dbReference type="InterPro" id="IPR002818">
    <property type="entry name" value="DJ-1/PfpI"/>
</dbReference>
<feature type="domain" description="HTH araC/xylS-type" evidence="3">
    <location>
        <begin position="220"/>
        <end position="312"/>
    </location>
</feature>
<dbReference type="CDD" id="cd03137">
    <property type="entry name" value="GATase1_AraC_1"/>
    <property type="match status" value="1"/>
</dbReference>
<dbReference type="SUPFAM" id="SSF46689">
    <property type="entry name" value="Homeodomain-like"/>
    <property type="match status" value="1"/>
</dbReference>
<dbReference type="SMART" id="SM00342">
    <property type="entry name" value="HTH_ARAC"/>
    <property type="match status" value="1"/>
</dbReference>
<evidence type="ECO:0000256" key="2">
    <source>
        <dbReference type="ARBA" id="ARBA00023163"/>
    </source>
</evidence>
<evidence type="ECO:0000313" key="4">
    <source>
        <dbReference type="EMBL" id="RNI29050.1"/>
    </source>
</evidence>
<dbReference type="Gene3D" id="1.10.10.60">
    <property type="entry name" value="Homeodomain-like"/>
    <property type="match status" value="1"/>
</dbReference>
<organism evidence="4 5">
    <name type="scientific">Rufibacter latericius</name>
    <dbReference type="NCBI Taxonomy" id="2487040"/>
    <lineage>
        <taxon>Bacteria</taxon>
        <taxon>Pseudomonadati</taxon>
        <taxon>Bacteroidota</taxon>
        <taxon>Cytophagia</taxon>
        <taxon>Cytophagales</taxon>
        <taxon>Hymenobacteraceae</taxon>
        <taxon>Rufibacter</taxon>
    </lineage>
</organism>
<dbReference type="PANTHER" id="PTHR43130:SF3">
    <property type="entry name" value="HTH-TYPE TRANSCRIPTIONAL REGULATOR RV1931C"/>
    <property type="match status" value="1"/>
</dbReference>
<proteinExistence type="predicted"/>
<dbReference type="PANTHER" id="PTHR43130">
    <property type="entry name" value="ARAC-FAMILY TRANSCRIPTIONAL REGULATOR"/>
    <property type="match status" value="1"/>
</dbReference>
<dbReference type="SUPFAM" id="SSF52317">
    <property type="entry name" value="Class I glutamine amidotransferase-like"/>
    <property type="match status" value="1"/>
</dbReference>
<sequence>MKIVFIVPPLVHLLDITGPAHIFYEAKVFQPELELCFASIDPPAEIESSAGLFFSRLTTHSSFSLSKGDYVFIPGIESTLLSDPAFLDSAQDFFGWLREQHASGANICSVCTGAFLVAEAGLLNQRSCTTHWGYFSRFAARFPEAVLKRNRLFVEDRGIFTSAGVSSGIDLSLFILERLYGQRLAYEVAKITVVYSRRGTDDPQLSVFLRHGNHLEDRVHAAQQYIFEHLGEKLLTSTIADHVNMSPRNLTRLFKKATGMTIIEYLNKVRAEKAGHLLREGHKLDYVAALCGFEGDSQLRKLLRTFPKEKGQ</sequence>
<evidence type="ECO:0000259" key="3">
    <source>
        <dbReference type="PROSITE" id="PS01124"/>
    </source>
</evidence>
<gene>
    <name evidence="4" type="ORF">EFB08_06355</name>
</gene>
<dbReference type="EMBL" id="RJJD01000003">
    <property type="protein sequence ID" value="RNI29050.1"/>
    <property type="molecule type" value="Genomic_DNA"/>
</dbReference>
<protein>
    <submittedName>
        <fullName evidence="4">Helix-turn-helix domain-containing protein</fullName>
    </submittedName>
</protein>